<organism evidence="3">
    <name type="scientific">Macrobiotus sp. 1 JF-2022a</name>
    <dbReference type="NCBI Taxonomy" id="3003599"/>
    <lineage>
        <taxon>Eukaryota</taxon>
        <taxon>Metazoa</taxon>
        <taxon>Ecdysozoa</taxon>
        <taxon>Tardigrada</taxon>
        <taxon>Eutardigrada</taxon>
        <taxon>Parachela</taxon>
        <taxon>Macrobiotoidea</taxon>
        <taxon>Macrobiotidae</taxon>
        <taxon>Macrobiotus</taxon>
    </lineage>
</organism>
<protein>
    <submittedName>
        <fullName evidence="3">CAHS 4a</fullName>
    </submittedName>
</protein>
<feature type="compositionally biased region" description="Basic residues" evidence="2">
    <location>
        <begin position="57"/>
        <end position="67"/>
    </location>
</feature>
<keyword evidence="1" id="KW-0175">Coiled coil</keyword>
<feature type="compositionally biased region" description="Basic and acidic residues" evidence="2">
    <location>
        <begin position="75"/>
        <end position="87"/>
    </location>
</feature>
<evidence type="ECO:0000256" key="1">
    <source>
        <dbReference type="SAM" id="Coils"/>
    </source>
</evidence>
<sequence>MSYEKKIVEKVEVTTTGDVPPVVHPVLAGQHIVTGTSPIPVTSSVTCTTACPPGVHEHHHDHHHHHHGSETICETAEHSTHRTHTEVRAPLITPAAPIVSTSVSGLAQDIVSEGFTASAARVSAESSHELVVETDEMRRKAAADRERYEREQAAIEKQYEHNLEKKTEKYRKEAEEQAEKIRKEMEKQHHKDVEFRKELVEAAIDKQKKEIEVEAKLARKELELERQKAIEALERSKMSTNIEVKFDAAAGKTVSEGVVVSEHVDVSHPRM</sequence>
<feature type="coiled-coil region" evidence="1">
    <location>
        <begin position="138"/>
        <end position="239"/>
    </location>
</feature>
<name>A0AAE9W552_9BILA</name>
<evidence type="ECO:0000313" key="3">
    <source>
        <dbReference type="EMBL" id="WBQ85714.1"/>
    </source>
</evidence>
<dbReference type="EMBL" id="OP974296">
    <property type="protein sequence ID" value="WBQ85714.1"/>
    <property type="molecule type" value="Genomic_DNA"/>
</dbReference>
<proteinExistence type="predicted"/>
<feature type="region of interest" description="Disordered" evidence="2">
    <location>
        <begin position="56"/>
        <end position="88"/>
    </location>
</feature>
<accession>A0AAE9W552</accession>
<reference evidence="3" key="1">
    <citation type="submission" date="2022-12" db="EMBL/GenBank/DDBJ databases">
        <title>The evolution of temperature and desiccation-related protein families in Tardigrada reveals the complex acquisition of extremotolerance.</title>
        <authorList>
            <person name="Fleming J."/>
            <person name="Pisani D."/>
            <person name="Arakawa K."/>
        </authorList>
    </citation>
    <scope>NUCLEOTIDE SEQUENCE</scope>
</reference>
<evidence type="ECO:0000256" key="2">
    <source>
        <dbReference type="SAM" id="MobiDB-lite"/>
    </source>
</evidence>
<dbReference type="AlphaFoldDB" id="A0AAE9W552"/>